<organism evidence="2 3">
    <name type="scientific">Nesidiocoris tenuis</name>
    <dbReference type="NCBI Taxonomy" id="355587"/>
    <lineage>
        <taxon>Eukaryota</taxon>
        <taxon>Metazoa</taxon>
        <taxon>Ecdysozoa</taxon>
        <taxon>Arthropoda</taxon>
        <taxon>Hexapoda</taxon>
        <taxon>Insecta</taxon>
        <taxon>Pterygota</taxon>
        <taxon>Neoptera</taxon>
        <taxon>Paraneoptera</taxon>
        <taxon>Hemiptera</taxon>
        <taxon>Heteroptera</taxon>
        <taxon>Panheteroptera</taxon>
        <taxon>Cimicomorpha</taxon>
        <taxon>Miridae</taxon>
        <taxon>Dicyphina</taxon>
        <taxon>Nesidiocoris</taxon>
    </lineage>
</organism>
<evidence type="ECO:0000313" key="3">
    <source>
        <dbReference type="Proteomes" id="UP000479000"/>
    </source>
</evidence>
<dbReference type="EMBL" id="CADCXU010029737">
    <property type="protein sequence ID" value="CAB0015910.1"/>
    <property type="molecule type" value="Genomic_DNA"/>
</dbReference>
<reference evidence="2 3" key="1">
    <citation type="submission" date="2020-02" db="EMBL/GenBank/DDBJ databases">
        <authorList>
            <person name="Ferguson B K."/>
        </authorList>
    </citation>
    <scope>NUCLEOTIDE SEQUENCE [LARGE SCALE GENOMIC DNA]</scope>
</reference>
<gene>
    <name evidence="2" type="ORF">NTEN_LOCUS20250</name>
</gene>
<proteinExistence type="predicted"/>
<sequence length="220" mass="23755">MRRAQTVFALPPRGTGLLRFFQPERYKIEFSTAGGLSRWWACLAEAIAYLIGRAPHVQGRRTRRGGCAPLNGRLCTRRWAVLIVLIAQAAQPATADCLDRYAARFRSAGRQAICAALSRATGHLCGTQPGGRPFVRHSAGRQAICAALSQVAGHLCGTQPGSRPFVRHSARRQAICAALSRAAGHLCGTQPLVPDRAALSQPKRRSPCLDTPTDGSNRRP</sequence>
<dbReference type="Proteomes" id="UP000479000">
    <property type="component" value="Unassembled WGS sequence"/>
</dbReference>
<evidence type="ECO:0000313" key="2">
    <source>
        <dbReference type="EMBL" id="CAB0015910.1"/>
    </source>
</evidence>
<evidence type="ECO:0000256" key="1">
    <source>
        <dbReference type="SAM" id="MobiDB-lite"/>
    </source>
</evidence>
<protein>
    <submittedName>
        <fullName evidence="2">Uncharacterized protein</fullName>
    </submittedName>
</protein>
<accession>A0A6H5HGF3</accession>
<keyword evidence="3" id="KW-1185">Reference proteome</keyword>
<dbReference type="AlphaFoldDB" id="A0A6H5HGF3"/>
<feature type="region of interest" description="Disordered" evidence="1">
    <location>
        <begin position="198"/>
        <end position="220"/>
    </location>
</feature>
<name>A0A6H5HGF3_9HEMI</name>